<dbReference type="STRING" id="337097.BHF71_09750"/>
<keyword evidence="2" id="KW-1185">Reference proteome</keyword>
<reference evidence="1 2" key="1">
    <citation type="submission" date="2016-09" db="EMBL/GenBank/DDBJ databases">
        <title>Draft genome sequence for the type strain of Vulcanibacillus modesticaldus BR, a strictly anaerobic, moderately thermophilic, and nitrate-reducing bacterium from deep sea-hydrothermal vents of the Mid-Atlantic Ridge.</title>
        <authorList>
            <person name="Abin C.A."/>
            <person name="Hollibaugh J.T."/>
        </authorList>
    </citation>
    <scope>NUCLEOTIDE SEQUENCE [LARGE SCALE GENOMIC DNA]</scope>
    <source>
        <strain evidence="1 2">BR</strain>
    </source>
</reference>
<dbReference type="RefSeq" id="WP_069656947.1">
    <property type="nucleotide sequence ID" value="NZ_MIJF01000030.1"/>
</dbReference>
<dbReference type="OrthoDB" id="2965172at2"/>
<accession>A0A1D2YU06</accession>
<proteinExistence type="predicted"/>
<dbReference type="PROSITE" id="PS51257">
    <property type="entry name" value="PROKAR_LIPOPROTEIN"/>
    <property type="match status" value="1"/>
</dbReference>
<comment type="caution">
    <text evidence="1">The sequence shown here is derived from an EMBL/GenBank/DDBJ whole genome shotgun (WGS) entry which is preliminary data.</text>
</comment>
<evidence type="ECO:0000313" key="2">
    <source>
        <dbReference type="Proteomes" id="UP000243739"/>
    </source>
</evidence>
<organism evidence="1 2">
    <name type="scientific">Vulcanibacillus modesticaldus</name>
    <dbReference type="NCBI Taxonomy" id="337097"/>
    <lineage>
        <taxon>Bacteria</taxon>
        <taxon>Bacillati</taxon>
        <taxon>Bacillota</taxon>
        <taxon>Bacilli</taxon>
        <taxon>Bacillales</taxon>
        <taxon>Bacillaceae</taxon>
        <taxon>Vulcanibacillus</taxon>
    </lineage>
</organism>
<dbReference type="Proteomes" id="UP000243739">
    <property type="component" value="Unassembled WGS sequence"/>
</dbReference>
<name>A0A1D2YU06_9BACI</name>
<evidence type="ECO:0000313" key="1">
    <source>
        <dbReference type="EMBL" id="OEF99188.1"/>
    </source>
</evidence>
<dbReference type="EMBL" id="MIJF01000030">
    <property type="protein sequence ID" value="OEF99188.1"/>
    <property type="molecule type" value="Genomic_DNA"/>
</dbReference>
<protein>
    <submittedName>
        <fullName evidence="1">Uncharacterized protein</fullName>
    </submittedName>
</protein>
<sequence length="404" mass="47355">MGWLKVKKRIIIIVFLFMLILLTVGCSKLEFFNDNQNEIPNKTDENEWSKPEDNSPSYDFASLYNLRDVPKLEKLFINSTFIKHISINHFSYLHGFSSDGRYVSLINYIETNEQGYLVNIFDTITGNIVYSIFVPDDENLLDSNELALAQEALEDVFKINVPPKKLIWKNGLAYQANKTSWVFEVTKNNERVNLKINNLEFKDTWTLFLVDQQDFYGYLELFSFPGKPEWLTFIYHLSYYTTGDRDFILKFVNLENLTSNNSDEGVKEGVDNWLYGSFNLIYNQWNTGSNKGFIAISGDNERVGDKGYLEQVKQWIYLDPSGKMEWYGNYQGVFNSRGASAQRQKQSLGRDFYYRINLIKDNNDSLQYFIIDQFDSETKSLYRTIEFKWDPDVLEMVPVQNFQT</sequence>
<dbReference type="AlphaFoldDB" id="A0A1D2YU06"/>
<gene>
    <name evidence="1" type="ORF">BHF71_09750</name>
</gene>